<organism evidence="7 8">
    <name type="scientific">Corynebacterium falsenii</name>
    <dbReference type="NCBI Taxonomy" id="108486"/>
    <lineage>
        <taxon>Bacteria</taxon>
        <taxon>Bacillati</taxon>
        <taxon>Actinomycetota</taxon>
        <taxon>Actinomycetes</taxon>
        <taxon>Mycobacteriales</taxon>
        <taxon>Corynebacteriaceae</taxon>
        <taxon>Corynebacterium</taxon>
    </lineage>
</organism>
<comment type="subcellular location">
    <subcellularLocation>
        <location evidence="1">Membrane</location>
        <topology evidence="1">Multi-pass membrane protein</topology>
    </subcellularLocation>
</comment>
<evidence type="ECO:0000259" key="6">
    <source>
        <dbReference type="Pfam" id="PF13515"/>
    </source>
</evidence>
<feature type="transmembrane region" description="Helical" evidence="5">
    <location>
        <begin position="93"/>
        <end position="111"/>
    </location>
</feature>
<proteinExistence type="predicted"/>
<evidence type="ECO:0000256" key="4">
    <source>
        <dbReference type="ARBA" id="ARBA00023136"/>
    </source>
</evidence>
<evidence type="ECO:0000256" key="3">
    <source>
        <dbReference type="ARBA" id="ARBA00022989"/>
    </source>
</evidence>
<dbReference type="EMBL" id="QXJK01000003">
    <property type="protein sequence ID" value="RIX35660.1"/>
    <property type="molecule type" value="Genomic_DNA"/>
</dbReference>
<feature type="domain" description="Integral membrane bound transporter" evidence="6">
    <location>
        <begin position="220"/>
        <end position="339"/>
    </location>
</feature>
<dbReference type="STRING" id="1451189.CFAL_05560"/>
<dbReference type="Pfam" id="PF13515">
    <property type="entry name" value="FUSC_2"/>
    <property type="match status" value="1"/>
</dbReference>
<keyword evidence="3 5" id="KW-1133">Transmembrane helix</keyword>
<feature type="transmembrane region" description="Helical" evidence="5">
    <location>
        <begin position="306"/>
        <end position="324"/>
    </location>
</feature>
<evidence type="ECO:0000256" key="1">
    <source>
        <dbReference type="ARBA" id="ARBA00004141"/>
    </source>
</evidence>
<dbReference type="AlphaFoldDB" id="A0A418Q828"/>
<feature type="transmembrane region" description="Helical" evidence="5">
    <location>
        <begin position="41"/>
        <end position="62"/>
    </location>
</feature>
<evidence type="ECO:0000313" key="7">
    <source>
        <dbReference type="EMBL" id="RIX35660.1"/>
    </source>
</evidence>
<comment type="caution">
    <text evidence="7">The sequence shown here is derived from an EMBL/GenBank/DDBJ whole genome shotgun (WGS) entry which is preliminary data.</text>
</comment>
<feature type="transmembrane region" description="Helical" evidence="5">
    <location>
        <begin position="68"/>
        <end position="86"/>
    </location>
</feature>
<sequence length="364" mass="39655">MTTASTWRRLLDVLESDVGTIRSRIDNAENFRQKLPIIGGLLLKAIVTLIFCATFVLAFVLLLGQENAIVGVVVLLAVMTFQKVHFGYQQSHAAASMLVIFLIYAFIPPLASHAAPVVGALLIAASLGVILWLGCDQVAFQNHIVLVLSFLLLYGYPVSPEGYWQRVVGLLIGGVWAASILYRKNKHHSLDRTLGDVIRDAVRWSPENEWRLKLMITVPLAILCGQLLGLDRPMWIGIAAMSVLSPDTDVRPRKMVERFVGTVIGTVIFFVVISLVPIPGPILGMIGGFLVGLTTSYRYQTIFNSLGALSVALALFGPVGSATARIADNAFGIVATFVVVFLIDRLISWSHTLRSTRDTSQGTA</sequence>
<name>A0A418Q828_9CORY</name>
<feature type="transmembrane region" description="Helical" evidence="5">
    <location>
        <begin position="330"/>
        <end position="347"/>
    </location>
</feature>
<feature type="transmembrane region" description="Helical" evidence="5">
    <location>
        <begin position="140"/>
        <end position="157"/>
    </location>
</feature>
<dbReference type="InterPro" id="IPR049453">
    <property type="entry name" value="Memb_transporter_dom"/>
</dbReference>
<evidence type="ECO:0000256" key="5">
    <source>
        <dbReference type="SAM" id="Phobius"/>
    </source>
</evidence>
<evidence type="ECO:0000313" key="8">
    <source>
        <dbReference type="Proteomes" id="UP000285278"/>
    </source>
</evidence>
<dbReference type="OrthoDB" id="3251843at2"/>
<keyword evidence="2 5" id="KW-0812">Transmembrane</keyword>
<evidence type="ECO:0000256" key="2">
    <source>
        <dbReference type="ARBA" id="ARBA00022692"/>
    </source>
</evidence>
<keyword evidence="4 5" id="KW-0472">Membrane</keyword>
<reference evidence="7 8" key="1">
    <citation type="submission" date="2018-09" db="EMBL/GenBank/DDBJ databases">
        <title>Optimization and identification of Corynebacterium falsenii FN1-14 from fish paste.</title>
        <authorList>
            <person name="Daroonpunt R."/>
            <person name="Tanasupawat S."/>
        </authorList>
    </citation>
    <scope>NUCLEOTIDE SEQUENCE [LARGE SCALE GENOMIC DNA]</scope>
    <source>
        <strain evidence="7 8">FN1-14</strain>
    </source>
</reference>
<gene>
    <name evidence="7" type="ORF">D3M95_03905</name>
</gene>
<feature type="transmembrane region" description="Helical" evidence="5">
    <location>
        <begin position="163"/>
        <end position="182"/>
    </location>
</feature>
<keyword evidence="8" id="KW-1185">Reference proteome</keyword>
<dbReference type="RefSeq" id="WP_025402707.1">
    <property type="nucleotide sequence ID" value="NZ_CBCRUA010000008.1"/>
</dbReference>
<feature type="transmembrane region" description="Helical" evidence="5">
    <location>
        <begin position="117"/>
        <end position="133"/>
    </location>
</feature>
<dbReference type="GO" id="GO:0016020">
    <property type="term" value="C:membrane"/>
    <property type="evidence" value="ECO:0007669"/>
    <property type="project" value="UniProtKB-SubCell"/>
</dbReference>
<dbReference type="Proteomes" id="UP000285278">
    <property type="component" value="Unassembled WGS sequence"/>
</dbReference>
<feature type="transmembrane region" description="Helical" evidence="5">
    <location>
        <begin position="259"/>
        <end position="276"/>
    </location>
</feature>
<protein>
    <submittedName>
        <fullName evidence="7">FUSC family protein</fullName>
    </submittedName>
</protein>
<accession>A0A418Q828</accession>